<dbReference type="InParanoid" id="A0A1H9DTF5"/>
<keyword evidence="2" id="KW-1185">Reference proteome</keyword>
<gene>
    <name evidence="1" type="ORF">SAMN05444359_106128</name>
</gene>
<reference evidence="2" key="1">
    <citation type="submission" date="2016-10" db="EMBL/GenBank/DDBJ databases">
        <authorList>
            <person name="Varghese N."/>
            <person name="Submissions S."/>
        </authorList>
    </citation>
    <scope>NUCLEOTIDE SEQUENCE [LARGE SCALE GENOMIC DNA]</scope>
    <source>
        <strain evidence="2">DSM 24740</strain>
    </source>
</reference>
<organism evidence="1 2">
    <name type="scientific">Neolewinella agarilytica</name>
    <dbReference type="NCBI Taxonomy" id="478744"/>
    <lineage>
        <taxon>Bacteria</taxon>
        <taxon>Pseudomonadati</taxon>
        <taxon>Bacteroidota</taxon>
        <taxon>Saprospiria</taxon>
        <taxon>Saprospirales</taxon>
        <taxon>Lewinellaceae</taxon>
        <taxon>Neolewinella</taxon>
    </lineage>
</organism>
<protein>
    <submittedName>
        <fullName evidence="1">Uncharacterized protein</fullName>
    </submittedName>
</protein>
<proteinExistence type="predicted"/>
<name>A0A1H9DTF5_9BACT</name>
<dbReference type="STRING" id="478744.SAMN05444359_106128"/>
<dbReference type="Proteomes" id="UP000199021">
    <property type="component" value="Unassembled WGS sequence"/>
</dbReference>
<dbReference type="EMBL" id="FOFB01000006">
    <property type="protein sequence ID" value="SEQ16774.1"/>
    <property type="molecule type" value="Genomic_DNA"/>
</dbReference>
<accession>A0A1H9DTF5</accession>
<sequence length="94" mass="11103">MTPAYATYTGREYDNGLVLCHFPRFLLTFYDAQGRVSHYFSICFECSNVRMRNGTEHPKSQEYMMTIEGIQAFKKLQKQMFFQRGMMSDSLLFN</sequence>
<dbReference type="AlphaFoldDB" id="A0A1H9DTF5"/>
<evidence type="ECO:0000313" key="2">
    <source>
        <dbReference type="Proteomes" id="UP000199021"/>
    </source>
</evidence>
<evidence type="ECO:0000313" key="1">
    <source>
        <dbReference type="EMBL" id="SEQ16774.1"/>
    </source>
</evidence>